<gene>
    <name evidence="1" type="ORF">ARMGADRAFT_1031367</name>
</gene>
<sequence length="226" mass="25442">MGIVSPGLFGRWIDTCLQDIALTLLVGCIAVGHACPDDSWKGSVMTSPLCFGQDRTEKSSLGYFMVVDEDVEAQSGRGSNSHVDEQEEGSYKSMYMNVDWLALIKEDTVGEGLDVISSQEEGFLHDGLIGLKHTGNGLHAMDGCHDSRITHRLSWFRLVGVIYSAAAHYMARFMDTERCVWYNDSIMLGWWAQLKGYMDEMDMMKNQTRIEDQLSTTTQMQWPSPY</sequence>
<keyword evidence="2" id="KW-1185">Reference proteome</keyword>
<evidence type="ECO:0000313" key="1">
    <source>
        <dbReference type="EMBL" id="PBK91901.1"/>
    </source>
</evidence>
<reference evidence="2" key="1">
    <citation type="journal article" date="2017" name="Nat. Ecol. Evol.">
        <title>Genome expansion and lineage-specific genetic innovations in the forest pathogenic fungi Armillaria.</title>
        <authorList>
            <person name="Sipos G."/>
            <person name="Prasanna A.N."/>
            <person name="Walter M.C."/>
            <person name="O'Connor E."/>
            <person name="Balint B."/>
            <person name="Krizsan K."/>
            <person name="Kiss B."/>
            <person name="Hess J."/>
            <person name="Varga T."/>
            <person name="Slot J."/>
            <person name="Riley R."/>
            <person name="Boka B."/>
            <person name="Rigling D."/>
            <person name="Barry K."/>
            <person name="Lee J."/>
            <person name="Mihaltcheva S."/>
            <person name="LaButti K."/>
            <person name="Lipzen A."/>
            <person name="Waldron R."/>
            <person name="Moloney N.M."/>
            <person name="Sperisen C."/>
            <person name="Kredics L."/>
            <person name="Vagvoelgyi C."/>
            <person name="Patrignani A."/>
            <person name="Fitzpatrick D."/>
            <person name="Nagy I."/>
            <person name="Doyle S."/>
            <person name="Anderson J.B."/>
            <person name="Grigoriev I.V."/>
            <person name="Gueldener U."/>
            <person name="Muensterkoetter M."/>
            <person name="Nagy L.G."/>
        </authorList>
    </citation>
    <scope>NUCLEOTIDE SEQUENCE [LARGE SCALE GENOMIC DNA]</scope>
    <source>
        <strain evidence="2">Ar21-2</strain>
    </source>
</reference>
<dbReference type="InParanoid" id="A0A2H3D9H6"/>
<proteinExistence type="predicted"/>
<dbReference type="Proteomes" id="UP000217790">
    <property type="component" value="Unassembled WGS sequence"/>
</dbReference>
<name>A0A2H3D9H6_ARMGA</name>
<dbReference type="AlphaFoldDB" id="A0A2H3D9H6"/>
<protein>
    <submittedName>
        <fullName evidence="1">Uncharacterized protein</fullName>
    </submittedName>
</protein>
<accession>A0A2H3D9H6</accession>
<organism evidence="1 2">
    <name type="scientific">Armillaria gallica</name>
    <name type="common">Bulbous honey fungus</name>
    <name type="synonym">Armillaria bulbosa</name>
    <dbReference type="NCBI Taxonomy" id="47427"/>
    <lineage>
        <taxon>Eukaryota</taxon>
        <taxon>Fungi</taxon>
        <taxon>Dikarya</taxon>
        <taxon>Basidiomycota</taxon>
        <taxon>Agaricomycotina</taxon>
        <taxon>Agaricomycetes</taxon>
        <taxon>Agaricomycetidae</taxon>
        <taxon>Agaricales</taxon>
        <taxon>Marasmiineae</taxon>
        <taxon>Physalacriaceae</taxon>
        <taxon>Armillaria</taxon>
    </lineage>
</organism>
<dbReference type="OrthoDB" id="2629491at2759"/>
<evidence type="ECO:0000313" key="2">
    <source>
        <dbReference type="Proteomes" id="UP000217790"/>
    </source>
</evidence>
<dbReference type="EMBL" id="KZ293660">
    <property type="protein sequence ID" value="PBK91901.1"/>
    <property type="molecule type" value="Genomic_DNA"/>
</dbReference>